<gene>
    <name evidence="1" type="ORF">CFX1CAM_1832</name>
</gene>
<dbReference type="AlphaFoldDB" id="A0A1Y6K7U2"/>
<dbReference type="Pfam" id="PF10974">
    <property type="entry name" value="DUF2804"/>
    <property type="match status" value="1"/>
</dbReference>
<organism evidence="1 2">
    <name type="scientific">Candidatus Brevifilum fermentans</name>
    <dbReference type="NCBI Taxonomy" id="1986204"/>
    <lineage>
        <taxon>Bacteria</taxon>
        <taxon>Bacillati</taxon>
        <taxon>Chloroflexota</taxon>
        <taxon>Anaerolineae</taxon>
        <taxon>Anaerolineales</taxon>
        <taxon>Anaerolineaceae</taxon>
        <taxon>Candidatus Brevifilum</taxon>
    </lineage>
</organism>
<evidence type="ECO:0000313" key="2">
    <source>
        <dbReference type="Proteomes" id="UP000195514"/>
    </source>
</evidence>
<dbReference type="RefSeq" id="WP_087862702.1">
    <property type="nucleotide sequence ID" value="NZ_LT859958.1"/>
</dbReference>
<name>A0A1Y6K7U2_9CHLR</name>
<dbReference type="InterPro" id="IPR021243">
    <property type="entry name" value="DUF2804"/>
</dbReference>
<sequence length="342" mass="39048">MPSVYHEPELTQPVQLCDSRGNLNPDAIGWSRHPLHDCNLRGHWLRKKRWNYWAITSPTHFFSVTLSNIDYMGLPFVYLLDYETKTFFEKTLLVPFSAGLYLPPEADGDIVFKGKAMPISMVKTEGGTRLSVECPDFGGKPLYADFFVHRPAGHETLNVVIPWSEKRFQFTSKQNTLPTEGTLRWGDDLVQFDLANTFACLDLGRGIWPYQSFWNWSSFSTRLPDGRTVGSNLGAGWTDGTGMNENGLCVDGRLTKISEDVKFDYDRENFLAPWHLHTTVTDRVDLVFTPFYERHAKTDALLVRSEVHQMIGHFKGTLKPDEGGPIYIEDAVGWAEDHHARW</sequence>
<dbReference type="PANTHER" id="PTHR35868:SF3">
    <property type="entry name" value="DUF2804 DOMAIN-CONTAINING PROTEIN"/>
    <property type="match status" value="1"/>
</dbReference>
<dbReference type="KEGG" id="abat:CFX1CAM_1832"/>
<accession>A0A1Y6K7U2</accession>
<evidence type="ECO:0000313" key="1">
    <source>
        <dbReference type="EMBL" id="SMX54897.1"/>
    </source>
</evidence>
<dbReference type="OrthoDB" id="9762066at2"/>
<dbReference type="Proteomes" id="UP000195514">
    <property type="component" value="Chromosome I"/>
</dbReference>
<dbReference type="PANTHER" id="PTHR35868">
    <property type="entry name" value="DUF2804 DOMAIN-CONTAINING PROTEIN-RELATED"/>
    <property type="match status" value="1"/>
</dbReference>
<protein>
    <recommendedName>
        <fullName evidence="3">DUF2804 domain-containing protein</fullName>
    </recommendedName>
</protein>
<evidence type="ECO:0008006" key="3">
    <source>
        <dbReference type="Google" id="ProtNLM"/>
    </source>
</evidence>
<keyword evidence="2" id="KW-1185">Reference proteome</keyword>
<reference evidence="2" key="1">
    <citation type="submission" date="2017-05" db="EMBL/GenBank/DDBJ databases">
        <authorList>
            <person name="Kirkegaard R."/>
            <person name="Mcilroy J S."/>
        </authorList>
    </citation>
    <scope>NUCLEOTIDE SEQUENCE [LARGE SCALE GENOMIC DNA]</scope>
</reference>
<proteinExistence type="predicted"/>
<dbReference type="EMBL" id="LT859958">
    <property type="protein sequence ID" value="SMX54897.1"/>
    <property type="molecule type" value="Genomic_DNA"/>
</dbReference>